<evidence type="ECO:0000256" key="5">
    <source>
        <dbReference type="ARBA" id="ARBA00022960"/>
    </source>
</evidence>
<keyword evidence="7 10" id="KW-0472">Membrane</keyword>
<evidence type="ECO:0000313" key="14">
    <source>
        <dbReference type="Proteomes" id="UP000195652"/>
    </source>
</evidence>
<dbReference type="CDD" id="cd03785">
    <property type="entry name" value="GT28_MurG"/>
    <property type="match status" value="1"/>
</dbReference>
<keyword evidence="6 10" id="KW-0573">Peptidoglycan synthesis</keyword>
<dbReference type="InterPro" id="IPR006009">
    <property type="entry name" value="GlcNAc_MurG"/>
</dbReference>
<keyword evidence="5 10" id="KW-0133">Cell shape</keyword>
<keyword evidence="9 10" id="KW-0961">Cell wall biogenesis/degradation</keyword>
<comment type="similarity">
    <text evidence="10">Belongs to the glycosyltransferase 28 family. MurG subfamily.</text>
</comment>
<evidence type="ECO:0000313" key="13">
    <source>
        <dbReference type="EMBL" id="ARU46463.1"/>
    </source>
</evidence>
<dbReference type="EC" id="2.4.1.227" evidence="10"/>
<organism evidence="13 14">
    <name type="scientific">Corynebacterium silvaticum</name>
    <dbReference type="NCBI Taxonomy" id="2320431"/>
    <lineage>
        <taxon>Bacteria</taxon>
        <taxon>Bacillati</taxon>
        <taxon>Actinomycetota</taxon>
        <taxon>Actinomycetes</taxon>
        <taxon>Mycobacteriales</taxon>
        <taxon>Corynebacteriaceae</taxon>
        <taxon>Corynebacterium</taxon>
    </lineage>
</organism>
<keyword evidence="8 10" id="KW-0131">Cell cycle</keyword>
<dbReference type="KEGG" id="csil:CBE74_08205"/>
<dbReference type="SUPFAM" id="SSF53756">
    <property type="entry name" value="UDP-Glycosyltransferase/glycogen phosphorylase"/>
    <property type="match status" value="1"/>
</dbReference>
<reference evidence="13 14" key="1">
    <citation type="journal article" date="2014" name="BMC Vet. Res.">
        <title>First report of Corynebacterium pseudotuberculosis from caseous lymphadenitis lesions in Black Alentejano pig (Sus scrofa domesticus).</title>
        <authorList>
            <person name="Oliveira M."/>
            <person name="Barroco C."/>
            <person name="Mottola C."/>
            <person name="Santos R."/>
            <person name="Lemsaddek A."/>
            <person name="Tavares L."/>
            <person name="Semedo-Lemsaddek T."/>
        </authorList>
    </citation>
    <scope>NUCLEOTIDE SEQUENCE [LARGE SCALE GENOMIC DNA]</scope>
    <source>
        <strain evidence="13 14">PO100/5</strain>
    </source>
</reference>
<dbReference type="GO" id="GO:0071555">
    <property type="term" value="P:cell wall organization"/>
    <property type="evidence" value="ECO:0007669"/>
    <property type="project" value="UniProtKB-KW"/>
</dbReference>
<dbReference type="PANTHER" id="PTHR21015">
    <property type="entry name" value="UDP-N-ACETYLGLUCOSAMINE--N-ACETYLMURAMYL-(PENTAPEPTIDE) PYROPHOSPHORYL-UNDECAPRENOL N-ACETYLGLUCOSAMINE TRANSFERASE 1"/>
    <property type="match status" value="1"/>
</dbReference>
<dbReference type="InterPro" id="IPR007235">
    <property type="entry name" value="Glyco_trans_28_C"/>
</dbReference>
<comment type="subcellular location">
    <subcellularLocation>
        <location evidence="10">Cell membrane</location>
        <topology evidence="10">Peripheral membrane protein</topology>
        <orientation evidence="10">Cytoplasmic side</orientation>
    </subcellularLocation>
</comment>
<dbReference type="EMBL" id="CP021417">
    <property type="protein sequence ID" value="ARU46463.1"/>
    <property type="molecule type" value="Genomic_DNA"/>
</dbReference>
<dbReference type="GO" id="GO:0051301">
    <property type="term" value="P:cell division"/>
    <property type="evidence" value="ECO:0007669"/>
    <property type="project" value="UniProtKB-KW"/>
</dbReference>
<dbReference type="OrthoDB" id="9808936at2"/>
<keyword evidence="2 10" id="KW-0132">Cell division</keyword>
<reference evidence="13 14" key="4">
    <citation type="journal article" date="2020" name="PLoS ONE">
        <title>Taxonomic classification of strain PO100/5 shows a broader geographic distribution and genetic markers of the recently described Corynebacterium silvaticum.</title>
        <authorList>
            <person name="Viana M.V.C."/>
            <person name="Profeta R."/>
            <person name="da Silva A.L."/>
            <person name="Hurtado R."/>
            <person name="Cerqueira J.C."/>
            <person name="Ribeiro B.F.S."/>
            <person name="Almeida M.O."/>
            <person name="Morais-Rodrigues F."/>
            <person name="Soares S.C."/>
            <person name="Oliveira M."/>
            <person name="Tavares L."/>
            <person name="Figueiredo H."/>
            <person name="Wattam A.R."/>
            <person name="Barh D."/>
            <person name="Ghosh P."/>
            <person name="Silva A."/>
            <person name="Azevedo V."/>
        </authorList>
    </citation>
    <scope>NUCLEOTIDE SEQUENCE [LARGE SCALE GENOMIC DNA]</scope>
    <source>
        <strain evidence="13 14">PO100/5</strain>
    </source>
</reference>
<feature type="binding site" evidence="10">
    <location>
        <position position="240"/>
    </location>
    <ligand>
        <name>UDP-N-acetyl-alpha-D-glucosamine</name>
        <dbReference type="ChEBI" id="CHEBI:57705"/>
    </ligand>
</feature>
<comment type="function">
    <text evidence="10">Cell wall formation. Catalyzes the transfer of a GlcNAc subunit on undecaprenyl-pyrophosphoryl-MurNAc-pentapeptide (lipid intermediate I) to form undecaprenyl-pyrophosphoryl-MurNAc-(pentapeptide)GlcNAc (lipid intermediate II).</text>
</comment>
<dbReference type="UniPathway" id="UPA00219"/>
<evidence type="ECO:0000256" key="6">
    <source>
        <dbReference type="ARBA" id="ARBA00022984"/>
    </source>
</evidence>
<comment type="pathway">
    <text evidence="10">Cell wall biogenesis; peptidoglycan biosynthesis.</text>
</comment>
<dbReference type="GO" id="GO:0005886">
    <property type="term" value="C:plasma membrane"/>
    <property type="evidence" value="ECO:0007669"/>
    <property type="project" value="UniProtKB-SubCell"/>
</dbReference>
<dbReference type="GeneID" id="75008224"/>
<evidence type="ECO:0000256" key="1">
    <source>
        <dbReference type="ARBA" id="ARBA00022475"/>
    </source>
</evidence>
<feature type="binding site" evidence="10">
    <location>
        <position position="125"/>
    </location>
    <ligand>
        <name>UDP-N-acetyl-alpha-D-glucosamine</name>
        <dbReference type="ChEBI" id="CHEBI:57705"/>
    </ligand>
</feature>
<comment type="caution">
    <text evidence="10">Lacks conserved residue(s) required for the propagation of feature annotation.</text>
</comment>
<dbReference type="NCBIfam" id="TIGR01133">
    <property type="entry name" value="murG"/>
    <property type="match status" value="1"/>
</dbReference>
<name>A0A7Y4LFZ8_9CORY</name>
<keyword evidence="1 10" id="KW-1003">Cell membrane</keyword>
<evidence type="ECO:0000256" key="8">
    <source>
        <dbReference type="ARBA" id="ARBA00023306"/>
    </source>
</evidence>
<gene>
    <name evidence="10 13" type="primary">murG</name>
    <name evidence="13" type="ORF">CBE74_08205</name>
</gene>
<protein>
    <recommendedName>
        <fullName evidence="10">UDP-N-acetylglucosamine--N-acetylmuramyl-(pentapeptide) pyrophosphoryl-undecaprenol N-acetylglucosamine transferase</fullName>
        <ecNumber evidence="10">2.4.1.227</ecNumber>
    </recommendedName>
    <alternativeName>
        <fullName evidence="10">Undecaprenyl-PP-MurNAc-pentapeptide-UDPGlcNAc GlcNAc transferase</fullName>
    </alternativeName>
</protein>
<dbReference type="GO" id="GO:0050511">
    <property type="term" value="F:undecaprenyldiphospho-muramoylpentapeptide beta-N-acetylglucosaminyltransferase activity"/>
    <property type="evidence" value="ECO:0007669"/>
    <property type="project" value="UniProtKB-UniRule"/>
</dbReference>
<dbReference type="Pfam" id="PF03033">
    <property type="entry name" value="Glyco_transf_28"/>
    <property type="match status" value="1"/>
</dbReference>
<reference evidence="13 14" key="3">
    <citation type="journal article" date="2020" name="Int. J. Syst. Evol. Microbiol.">
        <title>Corynebacterium silvaticum sp. nov., a unique group of NTTB corynebacteria in wild boar and roe deer.</title>
        <authorList>
            <person name="Dangel A."/>
            <person name="Berger A."/>
            <person name="Rau J."/>
            <person name="Eisenberg T."/>
            <person name="Kampfer P."/>
            <person name="Margos G."/>
            <person name="Contzen M."/>
            <person name="Busse H.J."/>
            <person name="Konrad R."/>
            <person name="Peters M."/>
            <person name="Sting R."/>
            <person name="Sing A."/>
        </authorList>
    </citation>
    <scope>NUCLEOTIDE SEQUENCE [LARGE SCALE GENOMIC DNA]</scope>
    <source>
        <strain evidence="13 14">PO100/5</strain>
    </source>
</reference>
<evidence type="ECO:0000256" key="9">
    <source>
        <dbReference type="ARBA" id="ARBA00023316"/>
    </source>
</evidence>
<evidence type="ECO:0000259" key="12">
    <source>
        <dbReference type="Pfam" id="PF04101"/>
    </source>
</evidence>
<feature type="binding site" evidence="10">
    <location>
        <begin position="13"/>
        <end position="15"/>
    </location>
    <ligand>
        <name>UDP-N-acetyl-alpha-D-glucosamine</name>
        <dbReference type="ChEBI" id="CHEBI:57705"/>
    </ligand>
</feature>
<reference evidence="13 14" key="2">
    <citation type="journal article" date="2020" name="Antonie Van Leeuwenhoek">
        <title>Phylogenomic characterisation of a novel corynebacterial species pathogenic to animals.</title>
        <authorList>
            <person name="Moller J."/>
            <person name="Musella L."/>
            <person name="Melnikov V."/>
            <person name="Geissdorfer W."/>
            <person name="Burkovski A."/>
            <person name="Sangal V."/>
        </authorList>
    </citation>
    <scope>NUCLEOTIDE SEQUENCE [LARGE SCALE GENOMIC DNA]</scope>
    <source>
        <strain evidence="13 14">PO100/5</strain>
    </source>
</reference>
<evidence type="ECO:0000256" key="7">
    <source>
        <dbReference type="ARBA" id="ARBA00023136"/>
    </source>
</evidence>
<feature type="binding site" evidence="10">
    <location>
        <position position="161"/>
    </location>
    <ligand>
        <name>UDP-N-acetyl-alpha-D-glucosamine</name>
        <dbReference type="ChEBI" id="CHEBI:57705"/>
    </ligand>
</feature>
<keyword evidence="3 10" id="KW-0328">Glycosyltransferase</keyword>
<accession>A0A7Y4LFZ8</accession>
<feature type="binding site" evidence="10">
    <location>
        <position position="193"/>
    </location>
    <ligand>
        <name>UDP-N-acetyl-alpha-D-glucosamine</name>
        <dbReference type="ChEBI" id="CHEBI:57705"/>
    </ligand>
</feature>
<sequence>MQSPHVVVAGGGTAGHIEPAMAVAEELRGRGAHVIALGTSRGLEQTIVPARGFDLKLIDPVPVPRKINADLFKLPLRLLRTVKQTRDVLKAHDASVLIGFGGYVSAPGYLAAKTLGIPYIVHESNARSGMANKLGVRMGGLGLNAVAGSGMPGRVVGIPIRNTLEVNSEARERGLQLWGLDPARKTVLVTGGSQGAVSINRAVAAGIDSLLSQGYQVLHSYGAKNDAPSAREHYVPVPYIEDMAAAYSVSDLIVCRAGAMTVAENTAAGIPAIYVPLPHGNGEQGLNAAEIVAAGGAILVDDEVFDGDAFATSVGKILGASEIYRTMKDAVAHSQAGNAAAVIADIVYHIVKDHDAEHLPA</sequence>
<feature type="domain" description="Glycosyl transferase family 28 C-terminal" evidence="12">
    <location>
        <begin position="186"/>
        <end position="339"/>
    </location>
</feature>
<evidence type="ECO:0000256" key="2">
    <source>
        <dbReference type="ARBA" id="ARBA00022618"/>
    </source>
</evidence>
<proteinExistence type="inferred from homology"/>
<dbReference type="Proteomes" id="UP000195652">
    <property type="component" value="Chromosome"/>
</dbReference>
<dbReference type="PANTHER" id="PTHR21015:SF22">
    <property type="entry name" value="GLYCOSYLTRANSFERASE"/>
    <property type="match status" value="1"/>
</dbReference>
<dbReference type="InterPro" id="IPR004276">
    <property type="entry name" value="GlycoTrans_28_N"/>
</dbReference>
<feature type="domain" description="Glycosyltransferase family 28 N-terminal" evidence="11">
    <location>
        <begin position="6"/>
        <end position="137"/>
    </location>
</feature>
<dbReference type="Pfam" id="PF04101">
    <property type="entry name" value="Glyco_tran_28_C"/>
    <property type="match status" value="1"/>
</dbReference>
<evidence type="ECO:0000256" key="4">
    <source>
        <dbReference type="ARBA" id="ARBA00022679"/>
    </source>
</evidence>
<dbReference type="RefSeq" id="WP_087454268.1">
    <property type="nucleotide sequence ID" value="NZ_CP021417.2"/>
</dbReference>
<evidence type="ECO:0000259" key="11">
    <source>
        <dbReference type="Pfam" id="PF03033"/>
    </source>
</evidence>
<dbReference type="GO" id="GO:0005975">
    <property type="term" value="P:carbohydrate metabolic process"/>
    <property type="evidence" value="ECO:0007669"/>
    <property type="project" value="InterPro"/>
</dbReference>
<evidence type="ECO:0000256" key="3">
    <source>
        <dbReference type="ARBA" id="ARBA00022676"/>
    </source>
</evidence>
<dbReference type="HAMAP" id="MF_00033">
    <property type="entry name" value="MurG"/>
    <property type="match status" value="1"/>
</dbReference>
<dbReference type="Gene3D" id="3.40.50.2000">
    <property type="entry name" value="Glycogen Phosphorylase B"/>
    <property type="match status" value="2"/>
</dbReference>
<keyword evidence="4 10" id="KW-0808">Transferase</keyword>
<dbReference type="GO" id="GO:0009252">
    <property type="term" value="P:peptidoglycan biosynthetic process"/>
    <property type="evidence" value="ECO:0007669"/>
    <property type="project" value="UniProtKB-UniRule"/>
</dbReference>
<dbReference type="AlphaFoldDB" id="A0A7Y4LFZ8"/>
<dbReference type="GO" id="GO:0008360">
    <property type="term" value="P:regulation of cell shape"/>
    <property type="evidence" value="ECO:0007669"/>
    <property type="project" value="UniProtKB-KW"/>
</dbReference>
<comment type="catalytic activity">
    <reaction evidence="10">
        <text>di-trans,octa-cis-undecaprenyl diphospho-N-acetyl-alpha-D-muramoyl-L-alanyl-D-glutamyl-meso-2,6-diaminopimeloyl-D-alanyl-D-alanine + UDP-N-acetyl-alpha-D-glucosamine = di-trans,octa-cis-undecaprenyl diphospho-[N-acetyl-alpha-D-glucosaminyl-(1-&gt;4)]-N-acetyl-alpha-D-muramoyl-L-alanyl-D-glutamyl-meso-2,6-diaminopimeloyl-D-alanyl-D-alanine + UDP + H(+)</text>
        <dbReference type="Rhea" id="RHEA:31227"/>
        <dbReference type="ChEBI" id="CHEBI:15378"/>
        <dbReference type="ChEBI" id="CHEBI:57705"/>
        <dbReference type="ChEBI" id="CHEBI:58223"/>
        <dbReference type="ChEBI" id="CHEBI:61387"/>
        <dbReference type="ChEBI" id="CHEBI:61388"/>
        <dbReference type="EC" id="2.4.1.227"/>
    </reaction>
</comment>
<evidence type="ECO:0000256" key="10">
    <source>
        <dbReference type="HAMAP-Rule" id="MF_00033"/>
    </source>
</evidence>
<feature type="binding site" evidence="10">
    <location>
        <position position="284"/>
    </location>
    <ligand>
        <name>UDP-N-acetyl-alpha-D-glucosamine</name>
        <dbReference type="ChEBI" id="CHEBI:57705"/>
    </ligand>
</feature>
<keyword evidence="14" id="KW-1185">Reference proteome</keyword>